<name>A0A2V4YD54_9FLAO</name>
<dbReference type="CDD" id="cd08566">
    <property type="entry name" value="GDPD_AtGDE_like"/>
    <property type="match status" value="1"/>
</dbReference>
<dbReference type="Gene3D" id="3.20.20.190">
    <property type="entry name" value="Phosphatidylinositol (PI) phosphodiesterase"/>
    <property type="match status" value="1"/>
</dbReference>
<dbReference type="GO" id="GO:0070291">
    <property type="term" value="P:N-acylethanolamine metabolic process"/>
    <property type="evidence" value="ECO:0007669"/>
    <property type="project" value="TreeGrafter"/>
</dbReference>
<feature type="domain" description="GP-PDE" evidence="1">
    <location>
        <begin position="45"/>
        <end position="288"/>
    </location>
</feature>
<comment type="caution">
    <text evidence="2">The sequence shown here is derived from an EMBL/GenBank/DDBJ whole genome shotgun (WGS) entry which is preliminary data.</text>
</comment>
<dbReference type="EMBL" id="QJTD01000003">
    <property type="protein sequence ID" value="PYE81147.1"/>
    <property type="molecule type" value="Genomic_DNA"/>
</dbReference>
<proteinExistence type="predicted"/>
<dbReference type="RefSeq" id="WP_110475757.1">
    <property type="nucleotide sequence ID" value="NZ_BMWQ01000003.1"/>
</dbReference>
<reference evidence="2 3" key="1">
    <citation type="submission" date="2018-06" db="EMBL/GenBank/DDBJ databases">
        <title>Genomic Encyclopedia of Type Strains, Phase III (KMG-III): the genomes of soil and plant-associated and newly described type strains.</title>
        <authorList>
            <person name="Whitman W."/>
        </authorList>
    </citation>
    <scope>NUCLEOTIDE SEQUENCE [LARGE SCALE GENOMIC DNA]</scope>
    <source>
        <strain evidence="2 3">CECT 7945</strain>
    </source>
</reference>
<evidence type="ECO:0000259" key="1">
    <source>
        <dbReference type="PROSITE" id="PS51704"/>
    </source>
</evidence>
<keyword evidence="3" id="KW-1185">Reference proteome</keyword>
<dbReference type="GO" id="GO:0006580">
    <property type="term" value="P:ethanolamine metabolic process"/>
    <property type="evidence" value="ECO:0007669"/>
    <property type="project" value="TreeGrafter"/>
</dbReference>
<dbReference type="InterPro" id="IPR030395">
    <property type="entry name" value="GP_PDE_dom"/>
</dbReference>
<dbReference type="SUPFAM" id="SSF51695">
    <property type="entry name" value="PLC-like phosphodiesterases"/>
    <property type="match status" value="1"/>
</dbReference>
<dbReference type="GO" id="GO:0008889">
    <property type="term" value="F:glycerophosphodiester phosphodiesterase activity"/>
    <property type="evidence" value="ECO:0007669"/>
    <property type="project" value="TreeGrafter"/>
</dbReference>
<accession>A0A2V4YD54</accession>
<dbReference type="PROSITE" id="PS51704">
    <property type="entry name" value="GP_PDE"/>
    <property type="match status" value="1"/>
</dbReference>
<gene>
    <name evidence="2" type="ORF">DFQ11_103228</name>
</gene>
<dbReference type="Pfam" id="PF03009">
    <property type="entry name" value="GDPD"/>
    <property type="match status" value="1"/>
</dbReference>
<dbReference type="AlphaFoldDB" id="A0A2V4YD54"/>
<dbReference type="Proteomes" id="UP000248054">
    <property type="component" value="Unassembled WGS sequence"/>
</dbReference>
<evidence type="ECO:0000313" key="2">
    <source>
        <dbReference type="EMBL" id="PYE81147.1"/>
    </source>
</evidence>
<organism evidence="2 3">
    <name type="scientific">Winogradskyella epiphytica</name>
    <dbReference type="NCBI Taxonomy" id="262005"/>
    <lineage>
        <taxon>Bacteria</taxon>
        <taxon>Pseudomonadati</taxon>
        <taxon>Bacteroidota</taxon>
        <taxon>Flavobacteriia</taxon>
        <taxon>Flavobacteriales</taxon>
        <taxon>Flavobacteriaceae</taxon>
        <taxon>Winogradskyella</taxon>
    </lineage>
</organism>
<dbReference type="GO" id="GO:0006644">
    <property type="term" value="P:phospholipid metabolic process"/>
    <property type="evidence" value="ECO:0007669"/>
    <property type="project" value="TreeGrafter"/>
</dbReference>
<dbReference type="PANTHER" id="PTHR46320:SF1">
    <property type="entry name" value="GLYCEROPHOSPHODIESTER PHOSPHODIESTERASE 1"/>
    <property type="match status" value="1"/>
</dbReference>
<dbReference type="PROSITE" id="PS51257">
    <property type="entry name" value="PROKAR_LIPOPROTEIN"/>
    <property type="match status" value="1"/>
</dbReference>
<dbReference type="InterPro" id="IPR017946">
    <property type="entry name" value="PLC-like_Pdiesterase_TIM-brl"/>
</dbReference>
<dbReference type="PANTHER" id="PTHR46320">
    <property type="entry name" value="GLYCEROPHOSPHODIESTER PHOSPHODIESTERASE 1"/>
    <property type="match status" value="1"/>
</dbReference>
<dbReference type="OrthoDB" id="384721at2"/>
<dbReference type="GO" id="GO:0005886">
    <property type="term" value="C:plasma membrane"/>
    <property type="evidence" value="ECO:0007669"/>
    <property type="project" value="TreeGrafter"/>
</dbReference>
<evidence type="ECO:0000313" key="3">
    <source>
        <dbReference type="Proteomes" id="UP000248054"/>
    </source>
</evidence>
<protein>
    <submittedName>
        <fullName evidence="2">Glycerophosphoryl diester phosphodiesterase</fullName>
    </submittedName>
</protein>
<sequence length="291" mass="32696">MKRFLLLFLVCILVACKQAPKETTAKAVPHSKLIEVFKASHKGYPNISVHRGGKGLLNYPENCLETIKFLNDSISAVYEVDVAQTKDGQLVLLHDNAIDRTTTGSGKISDLTYAELQQFNLIDDFGNKTDYKIPLFSEVLTWCSNNNVILTIDIKRSVSQKDVINAIRKAKAEDISLVITYDLKQARMAYELAPDLLLSVPARNHDEFDRLLKSGIPTKNMIAFTGTRLSDQSLFQRLHDENIVCILGTLGNLDNRAEARGEHLYRQWIDLGADILATDRPFEAFLSVNQK</sequence>